<keyword evidence="3" id="KW-1185">Reference proteome</keyword>
<keyword evidence="1" id="KW-0472">Membrane</keyword>
<name>A0A8H4QRX6_9AGAR</name>
<reference evidence="2 3" key="1">
    <citation type="submission" date="2019-12" db="EMBL/GenBank/DDBJ databases">
        <authorList>
            <person name="Floudas D."/>
            <person name="Bentzer J."/>
            <person name="Ahren D."/>
            <person name="Johansson T."/>
            <person name="Persson P."/>
            <person name="Tunlid A."/>
        </authorList>
    </citation>
    <scope>NUCLEOTIDE SEQUENCE [LARGE SCALE GENOMIC DNA]</scope>
    <source>
        <strain evidence="2 3">CBS 102.39</strain>
    </source>
</reference>
<comment type="caution">
    <text evidence="2">The sequence shown here is derived from an EMBL/GenBank/DDBJ whole genome shotgun (WGS) entry which is preliminary data.</text>
</comment>
<protein>
    <submittedName>
        <fullName evidence="2">Uncharacterized protein</fullName>
    </submittedName>
</protein>
<dbReference type="EMBL" id="JAACJL010000033">
    <property type="protein sequence ID" value="KAF4615849.1"/>
    <property type="molecule type" value="Genomic_DNA"/>
</dbReference>
<gene>
    <name evidence="2" type="ORF">D9613_012386</name>
</gene>
<keyword evidence="1" id="KW-1133">Transmembrane helix</keyword>
<proteinExistence type="predicted"/>
<dbReference type="AlphaFoldDB" id="A0A8H4QRX6"/>
<sequence length="237" mass="26798">MRNPVKNLDLSAFTWHAFSREAMFDKRWYLRSERLVVYTATMLMGMAAQGAATYCMFKYKFLRQHIGNFSGHAAHVHEIDIMAGTILSMIFPCLVVLFLNVEYTLLLFWPGRLWPSWYNNWFRKWYMLSATLGMLATIVSSTVIVATRSASIMGVDAITAKQLTDLYFRPPLEYCLAGADVDYNAIEYSQIALSRDGVMTRITPTLSAQEDNSSSVAEGADIPSIEEEKAPVTITMN</sequence>
<organism evidence="2 3">
    <name type="scientific">Agrocybe pediades</name>
    <dbReference type="NCBI Taxonomy" id="84607"/>
    <lineage>
        <taxon>Eukaryota</taxon>
        <taxon>Fungi</taxon>
        <taxon>Dikarya</taxon>
        <taxon>Basidiomycota</taxon>
        <taxon>Agaricomycotina</taxon>
        <taxon>Agaricomycetes</taxon>
        <taxon>Agaricomycetidae</taxon>
        <taxon>Agaricales</taxon>
        <taxon>Agaricineae</taxon>
        <taxon>Strophariaceae</taxon>
        <taxon>Agrocybe</taxon>
    </lineage>
</organism>
<dbReference type="Proteomes" id="UP000521872">
    <property type="component" value="Unassembled WGS sequence"/>
</dbReference>
<keyword evidence="1" id="KW-0812">Transmembrane</keyword>
<feature type="transmembrane region" description="Helical" evidence="1">
    <location>
        <begin position="35"/>
        <end position="57"/>
    </location>
</feature>
<evidence type="ECO:0000313" key="3">
    <source>
        <dbReference type="Proteomes" id="UP000521872"/>
    </source>
</evidence>
<accession>A0A8H4QRX6</accession>
<evidence type="ECO:0000256" key="1">
    <source>
        <dbReference type="SAM" id="Phobius"/>
    </source>
</evidence>
<feature type="transmembrane region" description="Helical" evidence="1">
    <location>
        <begin position="78"/>
        <end position="105"/>
    </location>
</feature>
<evidence type="ECO:0000313" key="2">
    <source>
        <dbReference type="EMBL" id="KAF4615849.1"/>
    </source>
</evidence>
<feature type="transmembrane region" description="Helical" evidence="1">
    <location>
        <begin position="125"/>
        <end position="146"/>
    </location>
</feature>